<dbReference type="InterPro" id="IPR023158">
    <property type="entry name" value="YerB-like_sf"/>
</dbReference>
<evidence type="ECO:0000313" key="4">
    <source>
        <dbReference type="EMBL" id="SFB00942.1"/>
    </source>
</evidence>
<feature type="region of interest" description="Disordered" evidence="1">
    <location>
        <begin position="46"/>
        <end position="80"/>
    </location>
</feature>
<gene>
    <name evidence="4" type="ORF">SAMN05421867_10590</name>
</gene>
<dbReference type="SUPFAM" id="SSF159774">
    <property type="entry name" value="YerB-like"/>
    <property type="match status" value="1"/>
</dbReference>
<evidence type="ECO:0008006" key="6">
    <source>
        <dbReference type="Google" id="ProtNLM"/>
    </source>
</evidence>
<feature type="region of interest" description="Disordered" evidence="1">
    <location>
        <begin position="1"/>
        <end position="25"/>
    </location>
</feature>
<keyword evidence="5" id="KW-1185">Reference proteome</keyword>
<sequence>MRPTPVRRPPAAGTASTPAPARRRGRRVRVAALLALAVLAPAACSAGATAPAPTPTVTVDAPVEPAKAAPPPPTLAPRWPLTGVETTEVAARPALSVKIENSTQARPQTGLEQADVVWEEVVEGGISRFVAVYHSQVPEEVGPIRSVRPMDGAINAPLGGLLAFSGGQPRYVQAIGATGVQLVSMDAGDAGFYRKRGVAPAPHNVYGTPTTFWSQADASRTVPPAEPLSFARTPEAASAVRLGTPATRVVPTFSPVERPSWDWDAASGTWLRSESGVPATARSGTRLAATNVVALSVQLDPDVGTDPAGNPVPETILAGSGGEGVLATGGRTVPVSWSKGAEPTAPLVLTTGDGQTATLAPGTTWIELVPVTTGSIEVG</sequence>
<name>A0A1I0XIW1_9CELL</name>
<dbReference type="Pfam" id="PF17479">
    <property type="entry name" value="DUF3048_C"/>
    <property type="match status" value="1"/>
</dbReference>
<proteinExistence type="predicted"/>
<evidence type="ECO:0000313" key="5">
    <source>
        <dbReference type="Proteomes" id="UP000199012"/>
    </source>
</evidence>
<dbReference type="InterPro" id="IPR021416">
    <property type="entry name" value="DUF3048_N"/>
</dbReference>
<dbReference type="STRING" id="988821.SAMN05421867_10590"/>
<dbReference type="Gene3D" id="3.50.90.10">
    <property type="entry name" value="YerB-like"/>
    <property type="match status" value="1"/>
</dbReference>
<dbReference type="EMBL" id="FOKA01000005">
    <property type="protein sequence ID" value="SFB00942.1"/>
    <property type="molecule type" value="Genomic_DNA"/>
</dbReference>
<protein>
    <recommendedName>
        <fullName evidence="6">DUF3048 domain-containing protein</fullName>
    </recommendedName>
</protein>
<feature type="compositionally biased region" description="Low complexity" evidence="1">
    <location>
        <begin position="9"/>
        <end position="20"/>
    </location>
</feature>
<evidence type="ECO:0000259" key="3">
    <source>
        <dbReference type="Pfam" id="PF17479"/>
    </source>
</evidence>
<evidence type="ECO:0000259" key="2">
    <source>
        <dbReference type="Pfam" id="PF11258"/>
    </source>
</evidence>
<feature type="domain" description="DUF3048" evidence="3">
    <location>
        <begin position="253"/>
        <end position="366"/>
    </location>
</feature>
<evidence type="ECO:0000256" key="1">
    <source>
        <dbReference type="SAM" id="MobiDB-lite"/>
    </source>
</evidence>
<dbReference type="InterPro" id="IPR035328">
    <property type="entry name" value="DUF3048_C"/>
</dbReference>
<dbReference type="Pfam" id="PF11258">
    <property type="entry name" value="DUF3048"/>
    <property type="match status" value="1"/>
</dbReference>
<dbReference type="Proteomes" id="UP000199012">
    <property type="component" value="Unassembled WGS sequence"/>
</dbReference>
<reference evidence="4 5" key="1">
    <citation type="submission" date="2016-10" db="EMBL/GenBank/DDBJ databases">
        <authorList>
            <person name="de Groot N.N."/>
        </authorList>
    </citation>
    <scope>NUCLEOTIDE SEQUENCE [LARGE SCALE GENOMIC DNA]</scope>
    <source>
        <strain evidence="4 5">CGMCC 4.6945</strain>
    </source>
</reference>
<dbReference type="AlphaFoldDB" id="A0A1I0XIW1"/>
<feature type="compositionally biased region" description="Low complexity" evidence="1">
    <location>
        <begin position="46"/>
        <end position="67"/>
    </location>
</feature>
<organism evidence="4 5">
    <name type="scientific">Cellulomonas marina</name>
    <dbReference type="NCBI Taxonomy" id="988821"/>
    <lineage>
        <taxon>Bacteria</taxon>
        <taxon>Bacillati</taxon>
        <taxon>Actinomycetota</taxon>
        <taxon>Actinomycetes</taxon>
        <taxon>Micrococcales</taxon>
        <taxon>Cellulomonadaceae</taxon>
        <taxon>Cellulomonas</taxon>
    </lineage>
</organism>
<dbReference type="RefSeq" id="WP_239078971.1">
    <property type="nucleotide sequence ID" value="NZ_BONM01000026.1"/>
</dbReference>
<accession>A0A1I0XIW1</accession>
<feature type="domain" description="DUF3048" evidence="2">
    <location>
        <begin position="81"/>
        <end position="219"/>
    </location>
</feature>